<gene>
    <name evidence="2" type="ORF">TbgDal_XI18630</name>
</gene>
<organism evidence="2 3">
    <name type="scientific">Trypanosoma brucei gambiense (strain MHOM/CI/86/DAL972)</name>
    <dbReference type="NCBI Taxonomy" id="679716"/>
    <lineage>
        <taxon>Eukaryota</taxon>
        <taxon>Discoba</taxon>
        <taxon>Euglenozoa</taxon>
        <taxon>Kinetoplastea</taxon>
        <taxon>Metakinetoplastina</taxon>
        <taxon>Trypanosomatida</taxon>
        <taxon>Trypanosomatidae</taxon>
        <taxon>Trypanosoma</taxon>
    </lineage>
</organism>
<sequence length="122" mass="14237">MCICGGSYKSMYVVLFFSLCVSFTILLFYFVFVFSFLFFLSFFRSRICFVTCGSSDILVSLSFLPLLFFCSFLCVCVRLCLCLYIYVCGFLLTSLRVVIYCYCCWSTRRIFGTQQQQKKKGQ</sequence>
<evidence type="ECO:0000256" key="1">
    <source>
        <dbReference type="SAM" id="Phobius"/>
    </source>
</evidence>
<reference evidence="3" key="1">
    <citation type="journal article" date="2010" name="PLoS Negl. Trop. Dis.">
        <title>The genome sequence of Trypanosoma brucei gambiense, causative agent of chronic human african trypanosomiasis.</title>
        <authorList>
            <person name="Jackson A.P."/>
            <person name="Sanders M."/>
            <person name="Berry A."/>
            <person name="McQuillan J."/>
            <person name="Aslett M.A."/>
            <person name="Quail M.A."/>
            <person name="Chukualim B."/>
            <person name="Capewell P."/>
            <person name="MacLeod A."/>
            <person name="Melville S.E."/>
            <person name="Gibson W."/>
            <person name="Barry J.D."/>
            <person name="Berriman M."/>
            <person name="Hertz-Fowler C."/>
        </authorList>
    </citation>
    <scope>NUCLEOTIDE SEQUENCE [LARGE SCALE GENOMIC DNA]</scope>
    <source>
        <strain evidence="3">MHOM/CI/86/DAL972</strain>
    </source>
</reference>
<dbReference type="AlphaFoldDB" id="D0AAP2"/>
<dbReference type="GeneID" id="23867088"/>
<evidence type="ECO:0000313" key="2">
    <source>
        <dbReference type="EMBL" id="CBH18743.1"/>
    </source>
</evidence>
<name>D0AAP2_TRYB9</name>
<dbReference type="Proteomes" id="UP000002316">
    <property type="component" value="Chromosome 11"/>
</dbReference>
<feature type="transmembrane region" description="Helical" evidence="1">
    <location>
        <begin position="63"/>
        <end position="87"/>
    </location>
</feature>
<dbReference type="EMBL" id="FN554974">
    <property type="protein sequence ID" value="CBH18743.1"/>
    <property type="molecule type" value="Genomic_DNA"/>
</dbReference>
<keyword evidence="1" id="KW-0472">Membrane</keyword>
<proteinExistence type="predicted"/>
<keyword evidence="1" id="KW-1133">Transmembrane helix</keyword>
<keyword evidence="1" id="KW-0812">Transmembrane</keyword>
<dbReference type="KEGG" id="tbg:TbgDal_XI18630"/>
<accession>D0AAP2</accession>
<protein>
    <submittedName>
        <fullName evidence="2">Uncharacterized protein</fullName>
    </submittedName>
</protein>
<feature type="transmembrane region" description="Helical" evidence="1">
    <location>
        <begin position="12"/>
        <end position="43"/>
    </location>
</feature>
<dbReference type="RefSeq" id="XP_011781007.1">
    <property type="nucleotide sequence ID" value="XM_011782705.1"/>
</dbReference>
<evidence type="ECO:0000313" key="3">
    <source>
        <dbReference type="Proteomes" id="UP000002316"/>
    </source>
</evidence>